<gene>
    <name evidence="15" type="primary">ampD</name>
    <name evidence="15" type="ORF">RM530_00235</name>
</gene>
<evidence type="ECO:0000256" key="4">
    <source>
        <dbReference type="ARBA" id="ARBA00007553"/>
    </source>
</evidence>
<evidence type="ECO:0000256" key="6">
    <source>
        <dbReference type="ARBA" id="ARBA00022490"/>
    </source>
</evidence>
<organism evidence="15 16">
    <name type="scientific">Banduia mediterranea</name>
    <dbReference type="NCBI Taxonomy" id="3075609"/>
    <lineage>
        <taxon>Bacteria</taxon>
        <taxon>Pseudomonadati</taxon>
        <taxon>Pseudomonadota</taxon>
        <taxon>Gammaproteobacteria</taxon>
        <taxon>Nevskiales</taxon>
        <taxon>Algiphilaceae</taxon>
        <taxon>Banduia</taxon>
    </lineage>
</organism>
<dbReference type="Proteomes" id="UP001254608">
    <property type="component" value="Unassembled WGS sequence"/>
</dbReference>
<comment type="subcellular location">
    <subcellularLocation>
        <location evidence="3">Cytoplasm</location>
    </subcellularLocation>
</comment>
<evidence type="ECO:0000256" key="3">
    <source>
        <dbReference type="ARBA" id="ARBA00004496"/>
    </source>
</evidence>
<evidence type="ECO:0000256" key="7">
    <source>
        <dbReference type="ARBA" id="ARBA00022723"/>
    </source>
</evidence>
<comment type="caution">
    <text evidence="15">The sequence shown here is derived from an EMBL/GenBank/DDBJ whole genome shotgun (WGS) entry which is preliminary data.</text>
</comment>
<evidence type="ECO:0000256" key="2">
    <source>
        <dbReference type="ARBA" id="ARBA00001947"/>
    </source>
</evidence>
<evidence type="ECO:0000256" key="10">
    <source>
        <dbReference type="ARBA" id="ARBA00023316"/>
    </source>
</evidence>
<dbReference type="CDD" id="cd06583">
    <property type="entry name" value="PGRP"/>
    <property type="match status" value="1"/>
</dbReference>
<evidence type="ECO:0000256" key="8">
    <source>
        <dbReference type="ARBA" id="ARBA00022801"/>
    </source>
</evidence>
<dbReference type="PANTHER" id="PTHR30417">
    <property type="entry name" value="N-ACETYLMURAMOYL-L-ALANINE AMIDASE AMID"/>
    <property type="match status" value="1"/>
</dbReference>
<feature type="compositionally biased region" description="Polar residues" evidence="13">
    <location>
        <begin position="1"/>
        <end position="12"/>
    </location>
</feature>
<evidence type="ECO:0000256" key="1">
    <source>
        <dbReference type="ARBA" id="ARBA00001561"/>
    </source>
</evidence>
<keyword evidence="9" id="KW-0862">Zinc</keyword>
<keyword evidence="7" id="KW-0479">Metal-binding</keyword>
<dbReference type="Gene3D" id="3.40.80.10">
    <property type="entry name" value="Peptidoglycan recognition protein-like"/>
    <property type="match status" value="1"/>
</dbReference>
<keyword evidence="16" id="KW-1185">Reference proteome</keyword>
<dbReference type="SMART" id="SM00644">
    <property type="entry name" value="Ami_2"/>
    <property type="match status" value="1"/>
</dbReference>
<dbReference type="InterPro" id="IPR036505">
    <property type="entry name" value="Amidase/PGRP_sf"/>
</dbReference>
<dbReference type="PANTHER" id="PTHR30417:SF4">
    <property type="entry name" value="1,6-ANHYDRO-N-ACETYLMURAMYL-L-ALANINE AMIDASE AMPD"/>
    <property type="match status" value="1"/>
</dbReference>
<evidence type="ECO:0000256" key="5">
    <source>
        <dbReference type="ARBA" id="ARBA00011901"/>
    </source>
</evidence>
<comment type="similarity">
    <text evidence="4">Belongs to the N-acetylmuramoyl-L-alanine amidase 2 family.</text>
</comment>
<protein>
    <recommendedName>
        <fullName evidence="11">1,6-anhydro-N-acetylmuramyl-L-alanine amidase AmpD</fullName>
        <ecNumber evidence="5">3.5.1.28</ecNumber>
    </recommendedName>
    <alternativeName>
        <fullName evidence="12">N-acetylmuramoyl-L-alanine amidase</fullName>
    </alternativeName>
</protein>
<proteinExistence type="inferred from homology"/>
<evidence type="ECO:0000256" key="12">
    <source>
        <dbReference type="ARBA" id="ARBA00042615"/>
    </source>
</evidence>
<dbReference type="InterPro" id="IPR002502">
    <property type="entry name" value="Amidase_domain"/>
</dbReference>
<keyword evidence="10" id="KW-0961">Cell wall biogenesis/degradation</keyword>
<accession>A0ABU2WD51</accession>
<dbReference type="EC" id="3.5.1.28" evidence="5"/>
<evidence type="ECO:0000313" key="16">
    <source>
        <dbReference type="Proteomes" id="UP001254608"/>
    </source>
</evidence>
<dbReference type="EMBL" id="JAVRIC010000001">
    <property type="protein sequence ID" value="MDT0495797.1"/>
    <property type="molecule type" value="Genomic_DNA"/>
</dbReference>
<evidence type="ECO:0000256" key="9">
    <source>
        <dbReference type="ARBA" id="ARBA00022833"/>
    </source>
</evidence>
<evidence type="ECO:0000256" key="11">
    <source>
        <dbReference type="ARBA" id="ARBA00039257"/>
    </source>
</evidence>
<dbReference type="GO" id="GO:0008745">
    <property type="term" value="F:N-acetylmuramoyl-L-alanine amidase activity"/>
    <property type="evidence" value="ECO:0007669"/>
    <property type="project" value="UniProtKB-EC"/>
</dbReference>
<dbReference type="InterPro" id="IPR051206">
    <property type="entry name" value="NAMLAA_amidase_2"/>
</dbReference>
<feature type="region of interest" description="Disordered" evidence="13">
    <location>
        <begin position="1"/>
        <end position="20"/>
    </location>
</feature>
<evidence type="ECO:0000313" key="15">
    <source>
        <dbReference type="EMBL" id="MDT0495797.1"/>
    </source>
</evidence>
<name>A0ABU2WD51_9GAMM</name>
<keyword evidence="8 15" id="KW-0378">Hydrolase</keyword>
<dbReference type="SUPFAM" id="SSF55846">
    <property type="entry name" value="N-acetylmuramoyl-L-alanine amidase-like"/>
    <property type="match status" value="1"/>
</dbReference>
<comment type="catalytic activity">
    <reaction evidence="1">
        <text>Hydrolyzes the link between N-acetylmuramoyl residues and L-amino acid residues in certain cell-wall glycopeptides.</text>
        <dbReference type="EC" id="3.5.1.28"/>
    </reaction>
</comment>
<evidence type="ECO:0000259" key="14">
    <source>
        <dbReference type="SMART" id="SM00644"/>
    </source>
</evidence>
<evidence type="ECO:0000256" key="13">
    <source>
        <dbReference type="SAM" id="MobiDB-lite"/>
    </source>
</evidence>
<dbReference type="Pfam" id="PF01510">
    <property type="entry name" value="Amidase_2"/>
    <property type="match status" value="1"/>
</dbReference>
<reference evidence="15 16" key="1">
    <citation type="submission" date="2023-09" db="EMBL/GenBank/DDBJ databases">
        <authorList>
            <person name="Rey-Velasco X."/>
        </authorList>
    </citation>
    <scope>NUCLEOTIDE SEQUENCE [LARGE SCALE GENOMIC DNA]</scope>
    <source>
        <strain evidence="15 16">W345</strain>
    </source>
</reference>
<dbReference type="NCBIfam" id="NF008758">
    <property type="entry name" value="PRK11789.1"/>
    <property type="match status" value="1"/>
</dbReference>
<feature type="domain" description="N-acetylmuramoyl-L-alanine amidase" evidence="14">
    <location>
        <begin position="40"/>
        <end position="191"/>
    </location>
</feature>
<keyword evidence="6" id="KW-0963">Cytoplasm</keyword>
<sequence length="207" mass="23317">MSEQTPSASRSSGPPPQMRLPRLEVDAQTQRLQDVTFLSSPHCDARPVTMEIDTIVIHAIALPPETFGGSYIDDLFLGQLDCDAHPDFKGLRDVRVSAHLCIRRDGRITQYVPFDQRAWHAGESWFDGRTRVNDFSIGVELEGSDTQPFEEIQYRRLVEAGAALMRAYPAIELSRVIGHADIAPARKTDPGPHFDWPRFLTLLEHAR</sequence>
<comment type="cofactor">
    <cofactor evidence="2">
        <name>Zn(2+)</name>
        <dbReference type="ChEBI" id="CHEBI:29105"/>
    </cofactor>
</comment>